<dbReference type="AlphaFoldDB" id="A0A5C6RK16"/>
<sequence length="72" mass="7600">MAGAAMLRGSLSARPLALQASGLAFGHPCAALGRRQGVALPHRAAALPYRQAVFFLLASRQHCGFFVYCSIV</sequence>
<evidence type="ECO:0000313" key="1">
    <source>
        <dbReference type="EMBL" id="TXB61682.1"/>
    </source>
</evidence>
<name>A0A5C6RK16_9BACT</name>
<accession>A0A5C6RK16</accession>
<reference evidence="1 2" key="1">
    <citation type="submission" date="2019-08" db="EMBL/GenBank/DDBJ databases">
        <title>Genome of Phaeodactylibacter luteus.</title>
        <authorList>
            <person name="Bowman J.P."/>
        </authorList>
    </citation>
    <scope>NUCLEOTIDE SEQUENCE [LARGE SCALE GENOMIC DNA]</scope>
    <source>
        <strain evidence="1 2">KCTC 42180</strain>
    </source>
</reference>
<dbReference type="Proteomes" id="UP000321580">
    <property type="component" value="Unassembled WGS sequence"/>
</dbReference>
<gene>
    <name evidence="1" type="ORF">FRY97_18040</name>
</gene>
<keyword evidence="2" id="KW-1185">Reference proteome</keyword>
<organism evidence="1 2">
    <name type="scientific">Phaeodactylibacter luteus</name>
    <dbReference type="NCBI Taxonomy" id="1564516"/>
    <lineage>
        <taxon>Bacteria</taxon>
        <taxon>Pseudomonadati</taxon>
        <taxon>Bacteroidota</taxon>
        <taxon>Saprospiria</taxon>
        <taxon>Saprospirales</taxon>
        <taxon>Haliscomenobacteraceae</taxon>
        <taxon>Phaeodactylibacter</taxon>
    </lineage>
</organism>
<dbReference type="EMBL" id="VOOR01000049">
    <property type="protein sequence ID" value="TXB61682.1"/>
    <property type="molecule type" value="Genomic_DNA"/>
</dbReference>
<proteinExistence type="predicted"/>
<protein>
    <submittedName>
        <fullName evidence="1">Uncharacterized protein</fullName>
    </submittedName>
</protein>
<evidence type="ECO:0000313" key="2">
    <source>
        <dbReference type="Proteomes" id="UP000321580"/>
    </source>
</evidence>
<comment type="caution">
    <text evidence="1">The sequence shown here is derived from an EMBL/GenBank/DDBJ whole genome shotgun (WGS) entry which is preliminary data.</text>
</comment>